<comment type="similarity">
    <text evidence="3">Belongs to the FMP46 family.</text>
</comment>
<dbReference type="EMBL" id="BPWL01000009">
    <property type="protein sequence ID" value="GJJ14011.1"/>
    <property type="molecule type" value="Genomic_DNA"/>
</dbReference>
<keyword evidence="5" id="KW-0560">Oxidoreductase</keyword>
<keyword evidence="6" id="KW-0496">Mitochondrion</keyword>
<dbReference type="GO" id="GO:0016491">
    <property type="term" value="F:oxidoreductase activity"/>
    <property type="evidence" value="ECO:0007669"/>
    <property type="project" value="UniProtKB-KW"/>
</dbReference>
<organism evidence="9 10">
    <name type="scientific">Clathrus columnatus</name>
    <dbReference type="NCBI Taxonomy" id="1419009"/>
    <lineage>
        <taxon>Eukaryota</taxon>
        <taxon>Fungi</taxon>
        <taxon>Dikarya</taxon>
        <taxon>Basidiomycota</taxon>
        <taxon>Agaricomycotina</taxon>
        <taxon>Agaricomycetes</taxon>
        <taxon>Phallomycetidae</taxon>
        <taxon>Phallales</taxon>
        <taxon>Clathraceae</taxon>
        <taxon>Clathrus</taxon>
    </lineage>
</organism>
<feature type="region of interest" description="Disordered" evidence="7">
    <location>
        <begin position="267"/>
        <end position="289"/>
    </location>
</feature>
<dbReference type="Proteomes" id="UP001050691">
    <property type="component" value="Unassembled WGS sequence"/>
</dbReference>
<proteinExistence type="inferred from homology"/>
<dbReference type="GO" id="GO:0005739">
    <property type="term" value="C:mitochondrion"/>
    <property type="evidence" value="ECO:0007669"/>
    <property type="project" value="UniProtKB-SubCell"/>
</dbReference>
<dbReference type="PANTHER" id="PTHR28071">
    <property type="entry name" value="REDOX PROTEIN FMP46, MITOCHONDRIAL-RELATED"/>
    <property type="match status" value="1"/>
</dbReference>
<reference evidence="9" key="1">
    <citation type="submission" date="2021-10" db="EMBL/GenBank/DDBJ databases">
        <title>De novo Genome Assembly of Clathrus columnatus (Basidiomycota, Fungi) Using Illumina and Nanopore Sequence Data.</title>
        <authorList>
            <person name="Ogiso-Tanaka E."/>
            <person name="Itagaki H."/>
            <person name="Hosoya T."/>
            <person name="Hosaka K."/>
        </authorList>
    </citation>
    <scope>NUCLEOTIDE SEQUENCE</scope>
    <source>
        <strain evidence="9">MO-923</strain>
    </source>
</reference>
<evidence type="ECO:0000313" key="9">
    <source>
        <dbReference type="EMBL" id="GJJ14011.1"/>
    </source>
</evidence>
<comment type="subcellular location">
    <subcellularLocation>
        <location evidence="2">Mitochondrion</location>
    </subcellularLocation>
</comment>
<keyword evidence="8" id="KW-0472">Membrane</keyword>
<dbReference type="SUPFAM" id="SSF52833">
    <property type="entry name" value="Thioredoxin-like"/>
    <property type="match status" value="1"/>
</dbReference>
<evidence type="ECO:0000256" key="6">
    <source>
        <dbReference type="ARBA" id="ARBA00023128"/>
    </source>
</evidence>
<feature type="transmembrane region" description="Helical" evidence="8">
    <location>
        <begin position="90"/>
        <end position="108"/>
    </location>
</feature>
<evidence type="ECO:0000256" key="8">
    <source>
        <dbReference type="SAM" id="Phobius"/>
    </source>
</evidence>
<keyword evidence="8" id="KW-1133">Transmembrane helix</keyword>
<dbReference type="Gene3D" id="3.40.30.10">
    <property type="entry name" value="Glutaredoxin"/>
    <property type="match status" value="1"/>
</dbReference>
<keyword evidence="10" id="KW-1185">Reference proteome</keyword>
<protein>
    <submittedName>
        <fullName evidence="9">Uncharacterized protein</fullName>
    </submittedName>
</protein>
<name>A0AAV5AH88_9AGAM</name>
<accession>A0AAV5AH88</accession>
<comment type="caution">
    <text evidence="9">The sequence shown here is derived from an EMBL/GenBank/DDBJ whole genome shotgun (WGS) entry which is preliminary data.</text>
</comment>
<dbReference type="AlphaFoldDB" id="A0AAV5AH88"/>
<evidence type="ECO:0000256" key="4">
    <source>
        <dbReference type="ARBA" id="ARBA00022946"/>
    </source>
</evidence>
<evidence type="ECO:0000256" key="2">
    <source>
        <dbReference type="ARBA" id="ARBA00004173"/>
    </source>
</evidence>
<gene>
    <name evidence="9" type="ORF">Clacol_008268</name>
</gene>
<dbReference type="Pfam" id="PF07955">
    <property type="entry name" value="DUF1687"/>
    <property type="match status" value="1"/>
</dbReference>
<dbReference type="InterPro" id="IPR036249">
    <property type="entry name" value="Thioredoxin-like_sf"/>
</dbReference>
<feature type="transmembrane region" description="Helical" evidence="8">
    <location>
        <begin position="54"/>
        <end position="78"/>
    </location>
</feature>
<keyword evidence="8" id="KW-0812">Transmembrane</keyword>
<comment type="function">
    <text evidence="1">Putative mitochondrial redox protein which could be involved in the reduction of small toxic molecules.</text>
</comment>
<evidence type="ECO:0000256" key="1">
    <source>
        <dbReference type="ARBA" id="ARBA00002963"/>
    </source>
</evidence>
<sequence>MRVTPSFAVTLLAWVPAFILSATILALSLYKIFNDIALETPRFWTFDSWNIHPLFLAIIREGIIFYVVNTVVTLVNALLVLRVHNPLDTIAMPLMIAAYSFCGCRFLLNFYEIVNRDWLTPSREFDEDIVIDDNLTGAFMLNPLYHSGASPPSVQALKLLQDAKSRPYPPSSGKQLDFNLEVVNDPPTPDQLSIILNYTKQSVGSLLSVHPASSTTFPDQPSSIKALHTVFTNNPKAMKWPVVVNWDDGQAAVGDVDGVKGILESLRRKRDGEEPGGGSEIDTPKGWFS</sequence>
<dbReference type="InterPro" id="IPR012882">
    <property type="entry name" value="Fmp46"/>
</dbReference>
<evidence type="ECO:0000313" key="10">
    <source>
        <dbReference type="Proteomes" id="UP001050691"/>
    </source>
</evidence>
<feature type="transmembrane region" description="Helical" evidence="8">
    <location>
        <begin position="12"/>
        <end position="33"/>
    </location>
</feature>
<evidence type="ECO:0000256" key="5">
    <source>
        <dbReference type="ARBA" id="ARBA00023002"/>
    </source>
</evidence>
<evidence type="ECO:0000256" key="7">
    <source>
        <dbReference type="SAM" id="MobiDB-lite"/>
    </source>
</evidence>
<dbReference type="PANTHER" id="PTHR28071:SF1">
    <property type="entry name" value="REDOX PROTEIN FMP46, MITOCHONDRIAL-RELATED"/>
    <property type="match status" value="1"/>
</dbReference>
<keyword evidence="4" id="KW-0809">Transit peptide</keyword>
<evidence type="ECO:0000256" key="3">
    <source>
        <dbReference type="ARBA" id="ARBA00009734"/>
    </source>
</evidence>